<keyword evidence="7 12" id="KW-0808">Transferase</keyword>
<evidence type="ECO:0000313" key="15">
    <source>
        <dbReference type="Proteomes" id="UP000058613"/>
    </source>
</evidence>
<sequence>MVLRNPFVTVVVTGVPGVGKTTVLGKVVEIMKNNGEQVLVVNFGDYMFRVASEQGLVKHRDEMRHLPLRKQLELQEMAAESIRRDAEQKLSEKGFLFIDTHAVIKTSTGYWPGLPENVVKELRPDSIVLVEAAPEIILARQQRDKGRVRSDIGNVEAIKLLIEMARVAAMASAVRVAASVYLVENVEGDPGIAAQKIVELALKLR</sequence>
<dbReference type="EMBL" id="NCQP01000001">
    <property type="protein sequence ID" value="OWJ55362.1"/>
    <property type="molecule type" value="Genomic_DNA"/>
</dbReference>
<evidence type="ECO:0000256" key="5">
    <source>
        <dbReference type="ARBA" id="ARBA00019926"/>
    </source>
</evidence>
<name>A0A0P0N356_9CREN</name>
<dbReference type="GeneID" id="26099338"/>
<gene>
    <name evidence="12" type="primary">adkA</name>
    <name evidence="14" type="ORF">Pdsh_00650</name>
    <name evidence="13" type="ORF">Pyrde_0999</name>
</gene>
<protein>
    <recommendedName>
        <fullName evidence="5 12">Adenylate kinase</fullName>
        <shortName evidence="12">AK</shortName>
        <ecNumber evidence="4 12">2.7.4.3</ecNumber>
    </recommendedName>
    <alternativeName>
        <fullName evidence="11 12">ATP-AMP transphosphorylase</fullName>
    </alternativeName>
</protein>
<dbReference type="GO" id="GO:0005737">
    <property type="term" value="C:cytoplasm"/>
    <property type="evidence" value="ECO:0007669"/>
    <property type="project" value="UniProtKB-SubCell"/>
</dbReference>
<dbReference type="GO" id="GO:0004017">
    <property type="term" value="F:AMP kinase activity"/>
    <property type="evidence" value="ECO:0007669"/>
    <property type="project" value="UniProtKB-UniRule"/>
</dbReference>
<dbReference type="RefSeq" id="WP_055408765.1">
    <property type="nucleotide sequence ID" value="NZ_CP013011.1"/>
</dbReference>
<dbReference type="Proteomes" id="UP000058613">
    <property type="component" value="Chromosome"/>
</dbReference>
<dbReference type="STRING" id="1273541.Pyrde_0999"/>
<evidence type="ECO:0000256" key="6">
    <source>
        <dbReference type="ARBA" id="ARBA00022490"/>
    </source>
</evidence>
<dbReference type="HAMAP" id="MF_00234">
    <property type="entry name" value="Adenylate_kinase_AdkA"/>
    <property type="match status" value="1"/>
</dbReference>
<comment type="similarity">
    <text evidence="3 12">Belongs to the archaeal adenylate kinase family.</text>
</comment>
<organism evidence="13 15">
    <name type="scientific">Pyrodictium delaneyi</name>
    <dbReference type="NCBI Taxonomy" id="1273541"/>
    <lineage>
        <taxon>Archaea</taxon>
        <taxon>Thermoproteota</taxon>
        <taxon>Thermoprotei</taxon>
        <taxon>Desulfurococcales</taxon>
        <taxon>Pyrodictiaceae</taxon>
        <taxon>Pyrodictium</taxon>
    </lineage>
</organism>
<evidence type="ECO:0000256" key="9">
    <source>
        <dbReference type="ARBA" id="ARBA00022777"/>
    </source>
</evidence>
<evidence type="ECO:0000256" key="2">
    <source>
        <dbReference type="ARBA" id="ARBA00004496"/>
    </source>
</evidence>
<keyword evidence="9 12" id="KW-0418">Kinase</keyword>
<keyword evidence="16" id="KW-1185">Reference proteome</keyword>
<evidence type="ECO:0000256" key="11">
    <source>
        <dbReference type="ARBA" id="ARBA00033336"/>
    </source>
</evidence>
<dbReference type="EMBL" id="CP013011">
    <property type="protein sequence ID" value="ALL01047.1"/>
    <property type="molecule type" value="Genomic_DNA"/>
</dbReference>
<dbReference type="Proteomes" id="UP000196694">
    <property type="component" value="Unassembled WGS sequence"/>
</dbReference>
<keyword evidence="6 12" id="KW-0963">Cytoplasm</keyword>
<evidence type="ECO:0000313" key="14">
    <source>
        <dbReference type="EMBL" id="OWJ55362.1"/>
    </source>
</evidence>
<comment type="subcellular location">
    <subcellularLocation>
        <location evidence="2 12">Cytoplasm</location>
    </subcellularLocation>
</comment>
<evidence type="ECO:0000256" key="3">
    <source>
        <dbReference type="ARBA" id="ARBA00007088"/>
    </source>
</evidence>
<evidence type="ECO:0000256" key="12">
    <source>
        <dbReference type="HAMAP-Rule" id="MF_00234"/>
    </source>
</evidence>
<evidence type="ECO:0000313" key="16">
    <source>
        <dbReference type="Proteomes" id="UP000196694"/>
    </source>
</evidence>
<comment type="catalytic activity">
    <reaction evidence="1 12">
        <text>AMP + ATP = 2 ADP</text>
        <dbReference type="Rhea" id="RHEA:12973"/>
        <dbReference type="ChEBI" id="CHEBI:30616"/>
        <dbReference type="ChEBI" id="CHEBI:456215"/>
        <dbReference type="ChEBI" id="CHEBI:456216"/>
        <dbReference type="EC" id="2.7.4.3"/>
    </reaction>
</comment>
<evidence type="ECO:0000256" key="8">
    <source>
        <dbReference type="ARBA" id="ARBA00022741"/>
    </source>
</evidence>
<dbReference type="AlphaFoldDB" id="A0A0P0N356"/>
<feature type="binding site" evidence="12">
    <location>
        <begin position="14"/>
        <end position="22"/>
    </location>
    <ligand>
        <name>ATP</name>
        <dbReference type="ChEBI" id="CHEBI:30616"/>
    </ligand>
</feature>
<dbReference type="EC" id="2.7.4.3" evidence="4 12"/>
<accession>A0A0P0N356</accession>
<evidence type="ECO:0000256" key="7">
    <source>
        <dbReference type="ARBA" id="ARBA00022679"/>
    </source>
</evidence>
<dbReference type="NCBIfam" id="NF003122">
    <property type="entry name" value="PRK04040.1"/>
    <property type="match status" value="1"/>
</dbReference>
<dbReference type="GO" id="GO:0005524">
    <property type="term" value="F:ATP binding"/>
    <property type="evidence" value="ECO:0007669"/>
    <property type="project" value="UniProtKB-UniRule"/>
</dbReference>
<dbReference type="KEGG" id="pdl:Pyrde_0999"/>
<dbReference type="Pfam" id="PF13207">
    <property type="entry name" value="AAA_17"/>
    <property type="match status" value="1"/>
</dbReference>
<keyword evidence="10 12" id="KW-0067">ATP-binding</keyword>
<dbReference type="Gene3D" id="3.40.50.300">
    <property type="entry name" value="P-loop containing nucleotide triphosphate hydrolases"/>
    <property type="match status" value="1"/>
</dbReference>
<keyword evidence="8 12" id="KW-0547">Nucleotide-binding</keyword>
<dbReference type="OrthoDB" id="26198at2157"/>
<evidence type="ECO:0000256" key="1">
    <source>
        <dbReference type="ARBA" id="ARBA00000582"/>
    </source>
</evidence>
<evidence type="ECO:0000313" key="13">
    <source>
        <dbReference type="EMBL" id="ALL01047.1"/>
    </source>
</evidence>
<proteinExistence type="inferred from homology"/>
<dbReference type="InterPro" id="IPR023477">
    <property type="entry name" value="Adenylate_kinase_AdkA"/>
</dbReference>
<evidence type="ECO:0000256" key="4">
    <source>
        <dbReference type="ARBA" id="ARBA00012955"/>
    </source>
</evidence>
<reference evidence="14 16" key="2">
    <citation type="submission" date="2017-05" db="EMBL/GenBank/DDBJ databases">
        <title>The draft genome of the hyperthermophilic archaeon 'Pyrodictium delaneyi strain Hulk', an iron and nitrate reducer, reveals the capacity for sulfate reduction.</title>
        <authorList>
            <person name="Demey L.M."/>
            <person name="Miller C."/>
            <person name="Manzella M."/>
            <person name="Reguera G."/>
            <person name="Kashefi K."/>
        </authorList>
    </citation>
    <scope>NUCLEOTIDE SEQUENCE [LARGE SCALE GENOMIC DNA]</scope>
    <source>
        <strain evidence="14 16">Hulk</strain>
    </source>
</reference>
<dbReference type="SUPFAM" id="SSF52540">
    <property type="entry name" value="P-loop containing nucleoside triphosphate hydrolases"/>
    <property type="match status" value="1"/>
</dbReference>
<reference evidence="13 15" key="1">
    <citation type="submission" date="2015-10" db="EMBL/GenBank/DDBJ databases">
        <title>Complete genome sequence of hyperthermophilic archaeon Pyrodictium delaneyi Su06.</title>
        <authorList>
            <person name="Jung J.-H."/>
            <person name="Lin J."/>
            <person name="Holden J.F."/>
            <person name="Park C.-S."/>
        </authorList>
    </citation>
    <scope>NUCLEOTIDE SEQUENCE [LARGE SCALE GENOMIC DNA]</scope>
    <source>
        <strain evidence="13 15">Su06</strain>
    </source>
</reference>
<dbReference type="InterPro" id="IPR027417">
    <property type="entry name" value="P-loop_NTPase"/>
</dbReference>
<dbReference type="PATRIC" id="fig|1273541.4.peg.1074"/>
<evidence type="ECO:0000256" key="10">
    <source>
        <dbReference type="ARBA" id="ARBA00022840"/>
    </source>
</evidence>